<evidence type="ECO:0000313" key="3">
    <source>
        <dbReference type="Proteomes" id="UP000249393"/>
    </source>
</evidence>
<dbReference type="SUPFAM" id="SSF47413">
    <property type="entry name" value="lambda repressor-like DNA-binding domains"/>
    <property type="match status" value="1"/>
</dbReference>
<dbReference type="AlphaFoldDB" id="A0A2W5VBD4"/>
<sequence length="139" mass="15395">MSDQEDHTPHFIDVHVGARIRMRRKMLNVSQQKLADAVGKTFQQIQKYENGANRVSCSVLYLFARELHTDVGFFFDGLPAADQDLDVAAEVDQVTLMMANNGGPELARLYVDLDPAQRASVLNVVKAIHDATAITRIAA</sequence>
<dbReference type="InterPro" id="IPR010982">
    <property type="entry name" value="Lambda_DNA-bd_dom_sf"/>
</dbReference>
<dbReference type="InterPro" id="IPR001387">
    <property type="entry name" value="Cro/C1-type_HTH"/>
</dbReference>
<dbReference type="PROSITE" id="PS50943">
    <property type="entry name" value="HTH_CROC1"/>
    <property type="match status" value="1"/>
</dbReference>
<dbReference type="Proteomes" id="UP000249393">
    <property type="component" value="Unassembled WGS sequence"/>
</dbReference>
<name>A0A2W5VBD4_9CAUL</name>
<feature type="domain" description="HTH cro/C1-type" evidence="1">
    <location>
        <begin position="20"/>
        <end position="74"/>
    </location>
</feature>
<dbReference type="RefSeq" id="WP_304273229.1">
    <property type="nucleotide sequence ID" value="NZ_QFQZ01000002.1"/>
</dbReference>
<protein>
    <submittedName>
        <fullName evidence="2">Transcriptional regulator</fullName>
    </submittedName>
</protein>
<dbReference type="EMBL" id="QFQZ01000002">
    <property type="protein sequence ID" value="PZR37209.1"/>
    <property type="molecule type" value="Genomic_DNA"/>
</dbReference>
<dbReference type="SMART" id="SM00530">
    <property type="entry name" value="HTH_XRE"/>
    <property type="match status" value="1"/>
</dbReference>
<dbReference type="Gene3D" id="1.10.260.40">
    <property type="entry name" value="lambda repressor-like DNA-binding domains"/>
    <property type="match status" value="1"/>
</dbReference>
<evidence type="ECO:0000259" key="1">
    <source>
        <dbReference type="PROSITE" id="PS50943"/>
    </source>
</evidence>
<accession>A0A2W5VBD4</accession>
<reference evidence="2 3" key="1">
    <citation type="submission" date="2017-08" db="EMBL/GenBank/DDBJ databases">
        <title>Infants hospitalized years apart are colonized by the same room-sourced microbial strains.</title>
        <authorList>
            <person name="Brooks B."/>
            <person name="Olm M.R."/>
            <person name="Firek B.A."/>
            <person name="Baker R."/>
            <person name="Thomas B.C."/>
            <person name="Morowitz M.J."/>
            <person name="Banfield J.F."/>
        </authorList>
    </citation>
    <scope>NUCLEOTIDE SEQUENCE [LARGE SCALE GENOMIC DNA]</scope>
    <source>
        <strain evidence="2">S2_003_000_R2_4</strain>
    </source>
</reference>
<proteinExistence type="predicted"/>
<gene>
    <name evidence="2" type="ORF">DI526_01445</name>
</gene>
<organism evidence="2 3">
    <name type="scientific">Caulobacter segnis</name>
    <dbReference type="NCBI Taxonomy" id="88688"/>
    <lineage>
        <taxon>Bacteria</taxon>
        <taxon>Pseudomonadati</taxon>
        <taxon>Pseudomonadota</taxon>
        <taxon>Alphaproteobacteria</taxon>
        <taxon>Caulobacterales</taxon>
        <taxon>Caulobacteraceae</taxon>
        <taxon>Caulobacter</taxon>
    </lineage>
</organism>
<dbReference type="GO" id="GO:0003677">
    <property type="term" value="F:DNA binding"/>
    <property type="evidence" value="ECO:0007669"/>
    <property type="project" value="InterPro"/>
</dbReference>
<dbReference type="Pfam" id="PF01381">
    <property type="entry name" value="HTH_3"/>
    <property type="match status" value="1"/>
</dbReference>
<evidence type="ECO:0000313" key="2">
    <source>
        <dbReference type="EMBL" id="PZR37209.1"/>
    </source>
</evidence>
<comment type="caution">
    <text evidence="2">The sequence shown here is derived from an EMBL/GenBank/DDBJ whole genome shotgun (WGS) entry which is preliminary data.</text>
</comment>
<dbReference type="CDD" id="cd00093">
    <property type="entry name" value="HTH_XRE"/>
    <property type="match status" value="1"/>
</dbReference>